<dbReference type="AlphaFoldDB" id="A0A645AJ49"/>
<keyword evidence="9" id="KW-1133">Transmembrane helix</keyword>
<dbReference type="NCBIfam" id="TIGR01007">
    <property type="entry name" value="eps_fam"/>
    <property type="match status" value="1"/>
</dbReference>
<dbReference type="SUPFAM" id="SSF52540">
    <property type="entry name" value="P-loop containing nucleoside triphosphate hydrolases"/>
    <property type="match status" value="1"/>
</dbReference>
<protein>
    <recommendedName>
        <fullName evidence="2">non-specific protein-tyrosine kinase</fullName>
        <ecNumber evidence="2">2.7.10.2</ecNumber>
    </recommendedName>
</protein>
<dbReference type="PANTHER" id="PTHR32309:SF13">
    <property type="entry name" value="FERRIC ENTEROBACTIN TRANSPORT PROTEIN FEPE"/>
    <property type="match status" value="1"/>
</dbReference>
<evidence type="ECO:0000256" key="7">
    <source>
        <dbReference type="ARBA" id="ARBA00023137"/>
    </source>
</evidence>
<evidence type="ECO:0000256" key="3">
    <source>
        <dbReference type="ARBA" id="ARBA00022679"/>
    </source>
</evidence>
<organism evidence="11">
    <name type="scientific">bioreactor metagenome</name>
    <dbReference type="NCBI Taxonomy" id="1076179"/>
    <lineage>
        <taxon>unclassified sequences</taxon>
        <taxon>metagenomes</taxon>
        <taxon>ecological metagenomes</taxon>
    </lineage>
</organism>
<dbReference type="EMBL" id="VSSQ01014148">
    <property type="protein sequence ID" value="MPM53047.1"/>
    <property type="molecule type" value="Genomic_DNA"/>
</dbReference>
<dbReference type="GO" id="GO:0042802">
    <property type="term" value="F:identical protein binding"/>
    <property type="evidence" value="ECO:0007669"/>
    <property type="project" value="UniProtKB-ARBA"/>
</dbReference>
<keyword evidence="9" id="KW-0812">Transmembrane</keyword>
<sequence>MAKLRSYQLLTAQLTVGNLLMPDFQTLLNSNRVRKKISVALKEIFGTDSTPAYTLSARPLPKTRFVEIAVQSKSRNQTPVIIEKTVEIFTQEARSLLGINNTQSIDISASAIKVAPKIPLYTIVGLLLGLLVGGGGCFLIDFFDKSIRDLKELEERLQLPVLGVLPEVASMSGDHDGELWQQDTKSVYGEAIRSLRVNIEYLLPEKGSAKVFLTTSVNKSEGKSSVVSSMAIALAKIEKKVLLIDVDLRRPRQHRIFKLSNKVGLVDLLVSKKQFEEVVHRNVNLPGLDILTSGTVPITPSDLLGSRRLEEFLKTCANHYDYILLDAPPALGIADPMILGKLTDTTILICDCREANVDKLAGVTERLRQADVRLGGLVLNRFSLMNKSDYYYYYQHYYYGYHYSYTAEPGSSDEFAIIPDEPEGGNEPSQS</sequence>
<gene>
    <name evidence="11" type="ORF">SDC9_99811</name>
</gene>
<evidence type="ECO:0000256" key="6">
    <source>
        <dbReference type="ARBA" id="ARBA00022840"/>
    </source>
</evidence>
<accession>A0A645AJ49</accession>
<dbReference type="FunFam" id="3.40.50.300:FF:000527">
    <property type="entry name" value="Tyrosine-protein kinase etk"/>
    <property type="match status" value="1"/>
</dbReference>
<evidence type="ECO:0000256" key="8">
    <source>
        <dbReference type="ARBA" id="ARBA00051245"/>
    </source>
</evidence>
<dbReference type="CDD" id="cd05387">
    <property type="entry name" value="BY-kinase"/>
    <property type="match status" value="1"/>
</dbReference>
<keyword evidence="6" id="KW-0067">ATP-binding</keyword>
<dbReference type="GO" id="GO:0005524">
    <property type="term" value="F:ATP binding"/>
    <property type="evidence" value="ECO:0007669"/>
    <property type="project" value="UniProtKB-KW"/>
</dbReference>
<dbReference type="EC" id="2.7.10.2" evidence="2"/>
<evidence type="ECO:0000256" key="5">
    <source>
        <dbReference type="ARBA" id="ARBA00022777"/>
    </source>
</evidence>
<keyword evidence="7" id="KW-0829">Tyrosine-protein kinase</keyword>
<proteinExistence type="inferred from homology"/>
<keyword evidence="3" id="KW-0808">Transferase</keyword>
<evidence type="ECO:0000256" key="1">
    <source>
        <dbReference type="ARBA" id="ARBA00007316"/>
    </source>
</evidence>
<dbReference type="InterPro" id="IPR005702">
    <property type="entry name" value="Wzc-like_C"/>
</dbReference>
<evidence type="ECO:0000259" key="10">
    <source>
        <dbReference type="Pfam" id="PF13614"/>
    </source>
</evidence>
<dbReference type="InterPro" id="IPR027417">
    <property type="entry name" value="P-loop_NTPase"/>
</dbReference>
<comment type="caution">
    <text evidence="11">The sequence shown here is derived from an EMBL/GenBank/DDBJ whole genome shotgun (WGS) entry which is preliminary data.</text>
</comment>
<dbReference type="GO" id="GO:0004715">
    <property type="term" value="F:non-membrane spanning protein tyrosine kinase activity"/>
    <property type="evidence" value="ECO:0007669"/>
    <property type="project" value="UniProtKB-EC"/>
</dbReference>
<evidence type="ECO:0000256" key="9">
    <source>
        <dbReference type="SAM" id="Phobius"/>
    </source>
</evidence>
<dbReference type="Pfam" id="PF13614">
    <property type="entry name" value="AAA_31"/>
    <property type="match status" value="1"/>
</dbReference>
<comment type="catalytic activity">
    <reaction evidence="8">
        <text>L-tyrosyl-[protein] + ATP = O-phospho-L-tyrosyl-[protein] + ADP + H(+)</text>
        <dbReference type="Rhea" id="RHEA:10596"/>
        <dbReference type="Rhea" id="RHEA-COMP:10136"/>
        <dbReference type="Rhea" id="RHEA-COMP:20101"/>
        <dbReference type="ChEBI" id="CHEBI:15378"/>
        <dbReference type="ChEBI" id="CHEBI:30616"/>
        <dbReference type="ChEBI" id="CHEBI:46858"/>
        <dbReference type="ChEBI" id="CHEBI:61978"/>
        <dbReference type="ChEBI" id="CHEBI:456216"/>
        <dbReference type="EC" id="2.7.10.2"/>
    </reaction>
</comment>
<dbReference type="InterPro" id="IPR050445">
    <property type="entry name" value="Bact_polysacc_biosynth/exp"/>
</dbReference>
<feature type="transmembrane region" description="Helical" evidence="9">
    <location>
        <begin position="120"/>
        <end position="143"/>
    </location>
</feature>
<keyword evidence="4" id="KW-0547">Nucleotide-binding</keyword>
<evidence type="ECO:0000313" key="11">
    <source>
        <dbReference type="EMBL" id="MPM53047.1"/>
    </source>
</evidence>
<dbReference type="Gene3D" id="3.40.50.300">
    <property type="entry name" value="P-loop containing nucleotide triphosphate hydrolases"/>
    <property type="match status" value="1"/>
</dbReference>
<name>A0A645AJ49_9ZZZZ</name>
<reference evidence="11" key="1">
    <citation type="submission" date="2019-08" db="EMBL/GenBank/DDBJ databases">
        <authorList>
            <person name="Kucharzyk K."/>
            <person name="Murdoch R.W."/>
            <person name="Higgins S."/>
            <person name="Loffler F."/>
        </authorList>
    </citation>
    <scope>NUCLEOTIDE SEQUENCE</scope>
</reference>
<evidence type="ECO:0000256" key="4">
    <source>
        <dbReference type="ARBA" id="ARBA00022741"/>
    </source>
</evidence>
<evidence type="ECO:0000256" key="2">
    <source>
        <dbReference type="ARBA" id="ARBA00011903"/>
    </source>
</evidence>
<comment type="similarity">
    <text evidence="1">Belongs to the CpsD/CapB family.</text>
</comment>
<dbReference type="PANTHER" id="PTHR32309">
    <property type="entry name" value="TYROSINE-PROTEIN KINASE"/>
    <property type="match status" value="1"/>
</dbReference>
<keyword evidence="9" id="KW-0472">Membrane</keyword>
<keyword evidence="5" id="KW-0418">Kinase</keyword>
<dbReference type="InterPro" id="IPR025669">
    <property type="entry name" value="AAA_dom"/>
</dbReference>
<dbReference type="GO" id="GO:0005886">
    <property type="term" value="C:plasma membrane"/>
    <property type="evidence" value="ECO:0007669"/>
    <property type="project" value="UniProtKB-ARBA"/>
</dbReference>
<feature type="domain" description="AAA" evidence="10">
    <location>
        <begin position="222"/>
        <end position="361"/>
    </location>
</feature>